<organism evidence="1 2">
    <name type="scientific">Marinifilum breve</name>
    <dbReference type="NCBI Taxonomy" id="2184082"/>
    <lineage>
        <taxon>Bacteria</taxon>
        <taxon>Pseudomonadati</taxon>
        <taxon>Bacteroidota</taxon>
        <taxon>Bacteroidia</taxon>
        <taxon>Marinilabiliales</taxon>
        <taxon>Marinifilaceae</taxon>
    </lineage>
</organism>
<gene>
    <name evidence="1" type="ORF">DF185_09345</name>
</gene>
<reference evidence="1 2" key="1">
    <citation type="submission" date="2018-05" db="EMBL/GenBank/DDBJ databases">
        <title>Marinifilum breve JC075T sp. nov., a marine bacterium isolated from Yongle Blue Hole in the South China Sea.</title>
        <authorList>
            <person name="Fu T."/>
        </authorList>
    </citation>
    <scope>NUCLEOTIDE SEQUENCE [LARGE SCALE GENOMIC DNA]</scope>
    <source>
        <strain evidence="1 2">JC075</strain>
    </source>
</reference>
<protein>
    <submittedName>
        <fullName evidence="1">Uncharacterized protein</fullName>
    </submittedName>
</protein>
<accession>A0A2V3ZYU3</accession>
<name>A0A2V3ZYU3_9BACT</name>
<proteinExistence type="predicted"/>
<evidence type="ECO:0000313" key="2">
    <source>
        <dbReference type="Proteomes" id="UP000248079"/>
    </source>
</evidence>
<keyword evidence="2" id="KW-1185">Reference proteome</keyword>
<dbReference type="EMBL" id="QFLI01000003">
    <property type="protein sequence ID" value="PXY01662.1"/>
    <property type="molecule type" value="Genomic_DNA"/>
</dbReference>
<sequence length="627" mass="68383">MKIMKKILYSILALGILVLLLAGQAKAQKDYFRVKKVGDFNLTHLPVIDGLSSIETPLPGMMIYEKNMKAVLYRTDGGWVDMCSTEASLSVENEFKVIQGIPCFFVRSTPSASPGQGEFYIDIEDKKIMYYTGTSWVSLDELPAYITANGSFAVNKSSEVKAYGTCRITLTDTEITDAALEEGAVYINRSTGIAYVFDGTNWNEISCNLTCRPLANAAISGDNYLEKNSADNGKMFAEFAYWDGETTAVNPENSGLGSVDVNWYLSKTADHADKLLKKNTSVEATAGNATIEEAHSYTITDQMLVDGYLYVGVGIVPYATEAASLGEESIAWLPIENCAPILGPVAVQGDVTGADDSVIQAEYAYYDKENNEEGTHQYQWESASDASGMGASDAGSAQTYTVRDEDWGKYYRCTITPKAKYGKIIGDPKTTAWRRVENCGPFTHVNISGDFNSGLLVGEYAMRDKEDNPYALQNIKWYRNSSESTSGATVISSGTSNFTYTLQNSDVDQYIGYSVTGVATKGKLQGDEYVVWKLMSNCAPHIGNARIQRDGNTLRGEWSAYDAENNTIDEPEYSWLRNGTVVSSAQSYTLTAADVGTSITLKITPKATVGKLQGDVFTTAAINISSL</sequence>
<dbReference type="Proteomes" id="UP000248079">
    <property type="component" value="Unassembled WGS sequence"/>
</dbReference>
<dbReference type="AlphaFoldDB" id="A0A2V3ZYU3"/>
<evidence type="ECO:0000313" key="1">
    <source>
        <dbReference type="EMBL" id="PXY01662.1"/>
    </source>
</evidence>
<comment type="caution">
    <text evidence="1">The sequence shown here is derived from an EMBL/GenBank/DDBJ whole genome shotgun (WGS) entry which is preliminary data.</text>
</comment>
<dbReference type="Gene3D" id="2.60.40.2700">
    <property type="match status" value="3"/>
</dbReference>